<proteinExistence type="predicted"/>
<dbReference type="Proteomes" id="UP001164693">
    <property type="component" value="Chromosome"/>
</dbReference>
<dbReference type="RefSeq" id="WP_269442341.1">
    <property type="nucleotide sequence ID" value="NZ_CP097463.1"/>
</dbReference>
<dbReference type="PROSITE" id="PS51257">
    <property type="entry name" value="PROKAR_LIPOPROTEIN"/>
    <property type="match status" value="1"/>
</dbReference>
<feature type="compositionally biased region" description="Low complexity" evidence="1">
    <location>
        <begin position="24"/>
        <end position="43"/>
    </location>
</feature>
<organism evidence="2 3">
    <name type="scientific">Jatrophihabitans cynanchi</name>
    <dbReference type="NCBI Taxonomy" id="2944128"/>
    <lineage>
        <taxon>Bacteria</taxon>
        <taxon>Bacillati</taxon>
        <taxon>Actinomycetota</taxon>
        <taxon>Actinomycetes</taxon>
        <taxon>Jatrophihabitantales</taxon>
        <taxon>Jatrophihabitantaceae</taxon>
        <taxon>Jatrophihabitans</taxon>
    </lineage>
</organism>
<name>A0ABY7JU05_9ACTN</name>
<gene>
    <name evidence="2" type="ORF">M6B22_14885</name>
</gene>
<dbReference type="EMBL" id="CP097463">
    <property type="protein sequence ID" value="WAX55818.1"/>
    <property type="molecule type" value="Genomic_DNA"/>
</dbReference>
<protein>
    <submittedName>
        <fullName evidence="2">Uncharacterized protein</fullName>
    </submittedName>
</protein>
<evidence type="ECO:0000313" key="2">
    <source>
        <dbReference type="EMBL" id="WAX55818.1"/>
    </source>
</evidence>
<keyword evidence="3" id="KW-1185">Reference proteome</keyword>
<evidence type="ECO:0000313" key="3">
    <source>
        <dbReference type="Proteomes" id="UP001164693"/>
    </source>
</evidence>
<evidence type="ECO:0000256" key="1">
    <source>
        <dbReference type="SAM" id="MobiDB-lite"/>
    </source>
</evidence>
<reference evidence="2" key="1">
    <citation type="submission" date="2022-05" db="EMBL/GenBank/DDBJ databases">
        <title>Jatrophihabitans sp. SB3-54 whole genome sequence.</title>
        <authorList>
            <person name="Suh M.K."/>
            <person name="Eom M.K."/>
            <person name="Kim J.S."/>
            <person name="Kim H.S."/>
            <person name="Do H.E."/>
            <person name="Shin Y.K."/>
            <person name="Lee J.-S."/>
        </authorList>
    </citation>
    <scope>NUCLEOTIDE SEQUENCE</scope>
    <source>
        <strain evidence="2">SB3-54</strain>
    </source>
</reference>
<accession>A0ABY7JU05</accession>
<feature type="region of interest" description="Disordered" evidence="1">
    <location>
        <begin position="21"/>
        <end position="60"/>
    </location>
</feature>
<sequence>MAARRLIELALVGALSITGCSRGAADPTHSASAPASSRSVAPSSPAPSPASSPPASPSYDPQVKPAVDAYLAFSAAAFVAEQKPPALGAPLPAGGDFSTYSFDPIKGDLLGYVTTLNRNHQAWRGTPPAPRVSVLSADLGAVPHPTVTLADCPTPAPTWEQYDVTTGAVAQPQPGSAPPPYLITAQLIYYEHHWGVSKTTHDSSRTCHV</sequence>
<feature type="compositionally biased region" description="Pro residues" evidence="1">
    <location>
        <begin position="44"/>
        <end position="56"/>
    </location>
</feature>